<accession>A0AAD8NRE9</accession>
<dbReference type="GO" id="GO:0030154">
    <property type="term" value="P:cell differentiation"/>
    <property type="evidence" value="ECO:0007669"/>
    <property type="project" value="TreeGrafter"/>
</dbReference>
<dbReference type="GO" id="GO:0005615">
    <property type="term" value="C:extracellular space"/>
    <property type="evidence" value="ECO:0007669"/>
    <property type="project" value="TreeGrafter"/>
</dbReference>
<evidence type="ECO:0000313" key="2">
    <source>
        <dbReference type="EMBL" id="KAK1425550.1"/>
    </source>
</evidence>
<dbReference type="PANTHER" id="PTHR36313">
    <property type="entry name" value="ROOT MERISTEM GROWTH FACTOR 2"/>
    <property type="match status" value="1"/>
</dbReference>
<name>A0AAD8NRE9_TARER</name>
<keyword evidence="1" id="KW-1133">Transmembrane helix</keyword>
<dbReference type="InterPro" id="IPR038804">
    <property type="entry name" value="RGF3"/>
</dbReference>
<dbReference type="PANTHER" id="PTHR36313:SF1">
    <property type="entry name" value="PROTEIN GOLVEN 11-RELATED"/>
    <property type="match status" value="1"/>
</dbReference>
<dbReference type="EMBL" id="JAUHHV010000005">
    <property type="protein sequence ID" value="KAK1425550.1"/>
    <property type="molecule type" value="Genomic_DNA"/>
</dbReference>
<comment type="caution">
    <text evidence="2">The sequence shown here is derived from an EMBL/GenBank/DDBJ whole genome shotgun (WGS) entry which is preliminary data.</text>
</comment>
<keyword evidence="1" id="KW-0472">Membrane</keyword>
<gene>
    <name evidence="2" type="ORF">QVD17_20904</name>
</gene>
<dbReference type="GO" id="GO:0010628">
    <property type="term" value="P:positive regulation of gene expression"/>
    <property type="evidence" value="ECO:0007669"/>
    <property type="project" value="TreeGrafter"/>
</dbReference>
<dbReference type="GO" id="GO:0008083">
    <property type="term" value="F:growth factor activity"/>
    <property type="evidence" value="ECO:0007669"/>
    <property type="project" value="InterPro"/>
</dbReference>
<dbReference type="Proteomes" id="UP001229421">
    <property type="component" value="Unassembled WGS sequence"/>
</dbReference>
<protein>
    <submittedName>
        <fullName evidence="2">Uncharacterized protein</fullName>
    </submittedName>
</protein>
<organism evidence="2 3">
    <name type="scientific">Tagetes erecta</name>
    <name type="common">African marigold</name>
    <dbReference type="NCBI Taxonomy" id="13708"/>
    <lineage>
        <taxon>Eukaryota</taxon>
        <taxon>Viridiplantae</taxon>
        <taxon>Streptophyta</taxon>
        <taxon>Embryophyta</taxon>
        <taxon>Tracheophyta</taxon>
        <taxon>Spermatophyta</taxon>
        <taxon>Magnoliopsida</taxon>
        <taxon>eudicotyledons</taxon>
        <taxon>Gunneridae</taxon>
        <taxon>Pentapetalae</taxon>
        <taxon>asterids</taxon>
        <taxon>campanulids</taxon>
        <taxon>Asterales</taxon>
        <taxon>Asteraceae</taxon>
        <taxon>Asteroideae</taxon>
        <taxon>Heliantheae alliance</taxon>
        <taxon>Tageteae</taxon>
        <taxon>Tagetes</taxon>
    </lineage>
</organism>
<feature type="transmembrane region" description="Helical" evidence="1">
    <location>
        <begin position="21"/>
        <end position="46"/>
    </location>
</feature>
<evidence type="ECO:0000256" key="1">
    <source>
        <dbReference type="SAM" id="Phobius"/>
    </source>
</evidence>
<dbReference type="GO" id="GO:0008284">
    <property type="term" value="P:positive regulation of cell population proliferation"/>
    <property type="evidence" value="ECO:0007669"/>
    <property type="project" value="TreeGrafter"/>
</dbReference>
<reference evidence="2" key="1">
    <citation type="journal article" date="2023" name="bioRxiv">
        <title>Improved chromosome-level genome assembly for marigold (Tagetes erecta).</title>
        <authorList>
            <person name="Jiang F."/>
            <person name="Yuan L."/>
            <person name="Wang S."/>
            <person name="Wang H."/>
            <person name="Xu D."/>
            <person name="Wang A."/>
            <person name="Fan W."/>
        </authorList>
    </citation>
    <scope>NUCLEOTIDE SEQUENCE</scope>
    <source>
        <strain evidence="2">WSJ</strain>
        <tissue evidence="2">Leaf</tissue>
    </source>
</reference>
<dbReference type="AlphaFoldDB" id="A0AAD8NRE9"/>
<evidence type="ECO:0000313" key="3">
    <source>
        <dbReference type="Proteomes" id="UP001229421"/>
    </source>
</evidence>
<keyword evidence="3" id="KW-1185">Reference proteome</keyword>
<keyword evidence="1" id="KW-0812">Transmembrane</keyword>
<proteinExistence type="predicted"/>
<dbReference type="GO" id="GO:0010082">
    <property type="term" value="P:regulation of root meristem growth"/>
    <property type="evidence" value="ECO:0007669"/>
    <property type="project" value="InterPro"/>
</dbReference>
<sequence length="148" mass="16874">MLKYKPTLKKFNTTYKYDNQQYYIIMSLRFITISSLLLFVIASVLFTAFHCKGGKNVGSVAASHEEVRPKNVYVVAAAAAAREKPLRSRKMVTDNAVIVKKNTKTNLMARGKHTSFRRIILNSGTKNVNFVAFTEDYHQPRHHPPKNN</sequence>